<keyword evidence="3" id="KW-1185">Reference proteome</keyword>
<dbReference type="RefSeq" id="WP_108114077.1">
    <property type="nucleotide sequence ID" value="NZ_QBKT01000002.1"/>
</dbReference>
<proteinExistence type="predicted"/>
<evidence type="ECO:0000313" key="3">
    <source>
        <dbReference type="Proteomes" id="UP000244090"/>
    </source>
</evidence>
<dbReference type="Proteomes" id="UP000244090">
    <property type="component" value="Unassembled WGS sequence"/>
</dbReference>
<dbReference type="InterPro" id="IPR025351">
    <property type="entry name" value="Pvc16_N"/>
</dbReference>
<dbReference type="Pfam" id="PF14065">
    <property type="entry name" value="Pvc16_N"/>
    <property type="match status" value="1"/>
</dbReference>
<dbReference type="EMBL" id="QBKT01000002">
    <property type="protein sequence ID" value="PTX63122.1"/>
    <property type="molecule type" value="Genomic_DNA"/>
</dbReference>
<evidence type="ECO:0000313" key="2">
    <source>
        <dbReference type="EMBL" id="PTX63122.1"/>
    </source>
</evidence>
<sequence>MINKFVDKLNADGLATYINTLEGISVKLGAQNVADIDSEESDIDGDNLLITIVRIEEESTLKNFPNQRLVESGGTFKMDKRFPKIHLNYYLMFSCTLQYDKAVAVIYKTIKFFQNQRKFMFSADEDDIELNMELCSPSFEQLNNIWGMLGGKQIPNVLYKARVSALERGIENLSAVITTIGAEEKHYE</sequence>
<organism evidence="2 3">
    <name type="scientific">Kordia periserrulae</name>
    <dbReference type="NCBI Taxonomy" id="701523"/>
    <lineage>
        <taxon>Bacteria</taxon>
        <taxon>Pseudomonadati</taxon>
        <taxon>Bacteroidota</taxon>
        <taxon>Flavobacteriia</taxon>
        <taxon>Flavobacteriales</taxon>
        <taxon>Flavobacteriaceae</taxon>
        <taxon>Kordia</taxon>
    </lineage>
</organism>
<gene>
    <name evidence="2" type="ORF">C8N46_102525</name>
</gene>
<evidence type="ECO:0000259" key="1">
    <source>
        <dbReference type="Pfam" id="PF14065"/>
    </source>
</evidence>
<dbReference type="AlphaFoldDB" id="A0A2T6C498"/>
<name>A0A2T6C498_9FLAO</name>
<dbReference type="OrthoDB" id="7560784at2"/>
<reference evidence="2 3" key="1">
    <citation type="submission" date="2018-04" db="EMBL/GenBank/DDBJ databases">
        <title>Genomic Encyclopedia of Archaeal and Bacterial Type Strains, Phase II (KMG-II): from individual species to whole genera.</title>
        <authorList>
            <person name="Goeker M."/>
        </authorList>
    </citation>
    <scope>NUCLEOTIDE SEQUENCE [LARGE SCALE GENOMIC DNA]</scope>
    <source>
        <strain evidence="2 3">DSM 25731</strain>
    </source>
</reference>
<feature type="domain" description="Pvc16 N-terminal" evidence="1">
    <location>
        <begin position="29"/>
        <end position="168"/>
    </location>
</feature>
<protein>
    <submittedName>
        <fullName evidence="2">Uncharacterized protein DUF4255</fullName>
    </submittedName>
</protein>
<accession>A0A2T6C498</accession>
<comment type="caution">
    <text evidence="2">The sequence shown here is derived from an EMBL/GenBank/DDBJ whole genome shotgun (WGS) entry which is preliminary data.</text>
</comment>